<name>A0A356LE90_9BURK</name>
<reference evidence="1 2" key="1">
    <citation type="journal article" date="2018" name="Nat. Biotechnol.">
        <title>A standardized bacterial taxonomy based on genome phylogeny substantially revises the tree of life.</title>
        <authorList>
            <person name="Parks D.H."/>
            <person name="Chuvochina M."/>
            <person name="Waite D.W."/>
            <person name="Rinke C."/>
            <person name="Skarshewski A."/>
            <person name="Chaumeil P.A."/>
            <person name="Hugenholtz P."/>
        </authorList>
    </citation>
    <scope>NUCLEOTIDE SEQUENCE [LARGE SCALE GENOMIC DNA]</scope>
    <source>
        <strain evidence="1">UBA10707</strain>
    </source>
</reference>
<evidence type="ECO:0000313" key="1">
    <source>
        <dbReference type="EMBL" id="HBP29244.1"/>
    </source>
</evidence>
<dbReference type="EMBL" id="DOEK01000017">
    <property type="protein sequence ID" value="HBP29244.1"/>
    <property type="molecule type" value="Genomic_DNA"/>
</dbReference>
<comment type="caution">
    <text evidence="1">The sequence shown here is derived from an EMBL/GenBank/DDBJ whole genome shotgun (WGS) entry which is preliminary data.</text>
</comment>
<accession>A0A356LE90</accession>
<gene>
    <name evidence="1" type="ORF">DD666_07495</name>
</gene>
<proteinExistence type="predicted"/>
<dbReference type="Proteomes" id="UP000264036">
    <property type="component" value="Unassembled WGS sequence"/>
</dbReference>
<organism evidence="1 2">
    <name type="scientific">Advenella kashmirensis</name>
    <dbReference type="NCBI Taxonomy" id="310575"/>
    <lineage>
        <taxon>Bacteria</taxon>
        <taxon>Pseudomonadati</taxon>
        <taxon>Pseudomonadota</taxon>
        <taxon>Betaproteobacteria</taxon>
        <taxon>Burkholderiales</taxon>
        <taxon>Alcaligenaceae</taxon>
    </lineage>
</organism>
<sequence length="68" mass="7541">MIYYRFTQVCHYPLSDRMAATSGGHNGNTGKQTKNGRHQVLRFARGAVLDPGGWPGVTLNRAQLLLLQ</sequence>
<dbReference type="AlphaFoldDB" id="A0A356LE90"/>
<protein>
    <submittedName>
        <fullName evidence="1">Uncharacterized protein</fullName>
    </submittedName>
</protein>
<evidence type="ECO:0000313" key="2">
    <source>
        <dbReference type="Proteomes" id="UP000264036"/>
    </source>
</evidence>